<reference evidence="8" key="1">
    <citation type="journal article" date="2002" name="Science">
        <title>The draft genome of Ciona intestinalis: insights into chordate and vertebrate origins.</title>
        <authorList>
            <person name="Dehal P."/>
            <person name="Satou Y."/>
            <person name="Campbell R.K."/>
            <person name="Chapman J."/>
            <person name="Degnan B."/>
            <person name="De Tomaso A."/>
            <person name="Davidson B."/>
            <person name="Di Gregorio A."/>
            <person name="Gelpke M."/>
            <person name="Goodstein D.M."/>
            <person name="Harafuji N."/>
            <person name="Hastings K.E."/>
            <person name="Ho I."/>
            <person name="Hotta K."/>
            <person name="Huang W."/>
            <person name="Kawashima T."/>
            <person name="Lemaire P."/>
            <person name="Martinez D."/>
            <person name="Meinertzhagen I.A."/>
            <person name="Necula S."/>
            <person name="Nonaka M."/>
            <person name="Putnam N."/>
            <person name="Rash S."/>
            <person name="Saiga H."/>
            <person name="Satake M."/>
            <person name="Terry A."/>
            <person name="Yamada L."/>
            <person name="Wang H.G."/>
            <person name="Awazu S."/>
            <person name="Azumi K."/>
            <person name="Boore J."/>
            <person name="Branno M."/>
            <person name="Chin-Bow S."/>
            <person name="DeSantis R."/>
            <person name="Doyle S."/>
            <person name="Francino P."/>
            <person name="Keys D.N."/>
            <person name="Haga S."/>
            <person name="Hayashi H."/>
            <person name="Hino K."/>
            <person name="Imai K.S."/>
            <person name="Inaba K."/>
            <person name="Kano S."/>
            <person name="Kobayashi K."/>
            <person name="Kobayashi M."/>
            <person name="Lee B.I."/>
            <person name="Makabe K.W."/>
            <person name="Manohar C."/>
            <person name="Matassi G."/>
            <person name="Medina M."/>
            <person name="Mochizuki Y."/>
            <person name="Mount S."/>
            <person name="Morishita T."/>
            <person name="Miura S."/>
            <person name="Nakayama A."/>
            <person name="Nishizaka S."/>
            <person name="Nomoto H."/>
            <person name="Ohta F."/>
            <person name="Oishi K."/>
            <person name="Rigoutsos I."/>
            <person name="Sano M."/>
            <person name="Sasaki A."/>
            <person name="Sasakura Y."/>
            <person name="Shoguchi E."/>
            <person name="Shin-i T."/>
            <person name="Spagnuolo A."/>
            <person name="Stainier D."/>
            <person name="Suzuki M.M."/>
            <person name="Tassy O."/>
            <person name="Takatori N."/>
            <person name="Tokuoka M."/>
            <person name="Yagi K."/>
            <person name="Yoshizaki F."/>
            <person name="Wada S."/>
            <person name="Zhang C."/>
            <person name="Hyatt P.D."/>
            <person name="Larimer F."/>
            <person name="Detter C."/>
            <person name="Doggett N."/>
            <person name="Glavina T."/>
            <person name="Hawkins T."/>
            <person name="Richardson P."/>
            <person name="Lucas S."/>
            <person name="Kohara Y."/>
            <person name="Levine M."/>
            <person name="Satoh N."/>
            <person name="Rokhsar D.S."/>
        </authorList>
    </citation>
    <scope>NUCLEOTIDE SEQUENCE [LARGE SCALE GENOMIC DNA]</scope>
</reference>
<feature type="domain" description="G-protein coupled receptors family 2 profile 2" evidence="6">
    <location>
        <begin position="1"/>
        <end position="162"/>
    </location>
</feature>
<dbReference type="Gene3D" id="1.20.1070.10">
    <property type="entry name" value="Rhodopsin 7-helix transmembrane proteins"/>
    <property type="match status" value="1"/>
</dbReference>
<protein>
    <recommendedName>
        <fullName evidence="6">G-protein coupled receptors family 2 profile 2 domain-containing protein</fullName>
    </recommendedName>
</protein>
<keyword evidence="8" id="KW-1185">Reference proteome</keyword>
<feature type="transmembrane region" description="Helical" evidence="5">
    <location>
        <begin position="7"/>
        <end position="27"/>
    </location>
</feature>
<dbReference type="HOGENOM" id="CLU_1354198_0_0_1"/>
<dbReference type="InterPro" id="IPR053066">
    <property type="entry name" value="ADGR_G7"/>
</dbReference>
<dbReference type="GO" id="GO:0016020">
    <property type="term" value="C:membrane"/>
    <property type="evidence" value="ECO:0007669"/>
    <property type="project" value="UniProtKB-SubCell"/>
</dbReference>
<dbReference type="InterPro" id="IPR000832">
    <property type="entry name" value="GPCR_2_secretin-like"/>
</dbReference>
<dbReference type="GO" id="GO:0004930">
    <property type="term" value="F:G protein-coupled receptor activity"/>
    <property type="evidence" value="ECO:0007669"/>
    <property type="project" value="InterPro"/>
</dbReference>
<evidence type="ECO:0000256" key="2">
    <source>
        <dbReference type="ARBA" id="ARBA00022692"/>
    </source>
</evidence>
<evidence type="ECO:0000313" key="8">
    <source>
        <dbReference type="Proteomes" id="UP000008144"/>
    </source>
</evidence>
<evidence type="ECO:0000313" key="7">
    <source>
        <dbReference type="Ensembl" id="ENSCINP00000036211.1"/>
    </source>
</evidence>
<feature type="transmembrane region" description="Helical" evidence="5">
    <location>
        <begin position="141"/>
        <end position="160"/>
    </location>
</feature>
<evidence type="ECO:0000256" key="1">
    <source>
        <dbReference type="ARBA" id="ARBA00004141"/>
    </source>
</evidence>
<sequence length="202" mass="22991">MVKSSCLAYGLPLIIVGINLAVTVGYLDKKISRPLCPNDTPPPPSSLYIADNMCWIHQETLYFGFLLIVGLILLMNCIIFTILVYKLIIKRNEVQSSAKKRSKQQNLVMAITMCLSMGLTWVFGFLMLLSYDPGYQSVMSWLFTISIALQGLLVFYLTCVRNIEMFNFWWKPIKSIVTRQKYSPSKTALSSQSSRYTESQTI</sequence>
<organism evidence="7 8">
    <name type="scientific">Ciona intestinalis</name>
    <name type="common">Transparent sea squirt</name>
    <name type="synonym">Ascidia intestinalis</name>
    <dbReference type="NCBI Taxonomy" id="7719"/>
    <lineage>
        <taxon>Eukaryota</taxon>
        <taxon>Metazoa</taxon>
        <taxon>Chordata</taxon>
        <taxon>Tunicata</taxon>
        <taxon>Ascidiacea</taxon>
        <taxon>Phlebobranchia</taxon>
        <taxon>Cionidae</taxon>
        <taxon>Ciona</taxon>
    </lineage>
</organism>
<evidence type="ECO:0000256" key="5">
    <source>
        <dbReference type="SAM" id="Phobius"/>
    </source>
</evidence>
<evidence type="ECO:0000256" key="4">
    <source>
        <dbReference type="ARBA" id="ARBA00023136"/>
    </source>
</evidence>
<keyword evidence="3 5" id="KW-1133">Transmembrane helix</keyword>
<dbReference type="PROSITE" id="PS50261">
    <property type="entry name" value="G_PROTEIN_RECEP_F2_4"/>
    <property type="match status" value="1"/>
</dbReference>
<evidence type="ECO:0000256" key="3">
    <source>
        <dbReference type="ARBA" id="ARBA00022989"/>
    </source>
</evidence>
<keyword evidence="2 5" id="KW-0812">Transmembrane</keyword>
<dbReference type="PANTHER" id="PTHR47767">
    <property type="entry name" value="ADHESION G PROTEIN-COUPLED RECEPTOR G7"/>
    <property type="match status" value="1"/>
</dbReference>
<dbReference type="SUPFAM" id="SSF81321">
    <property type="entry name" value="Family A G protein-coupled receptor-like"/>
    <property type="match status" value="1"/>
</dbReference>
<name>H2Y2S6_CIOIN</name>
<reference evidence="7" key="3">
    <citation type="submission" date="2025-09" db="UniProtKB">
        <authorList>
            <consortium name="Ensembl"/>
        </authorList>
    </citation>
    <scope>IDENTIFICATION</scope>
</reference>
<dbReference type="GO" id="GO:0007166">
    <property type="term" value="P:cell surface receptor signaling pathway"/>
    <property type="evidence" value="ECO:0007669"/>
    <property type="project" value="InterPro"/>
</dbReference>
<proteinExistence type="predicted"/>
<dbReference type="Proteomes" id="UP000008144">
    <property type="component" value="Unassembled WGS sequence"/>
</dbReference>
<feature type="transmembrane region" description="Helical" evidence="5">
    <location>
        <begin position="61"/>
        <end position="85"/>
    </location>
</feature>
<reference evidence="7" key="2">
    <citation type="submission" date="2025-08" db="UniProtKB">
        <authorList>
            <consortium name="Ensembl"/>
        </authorList>
    </citation>
    <scope>IDENTIFICATION</scope>
</reference>
<dbReference type="OMA" id="NCIIFTI"/>
<dbReference type="Ensembl" id="ENSCINT00000037295.1">
    <property type="protein sequence ID" value="ENSCINP00000036211.1"/>
    <property type="gene ID" value="ENSCING00000023923.1"/>
</dbReference>
<evidence type="ECO:0000259" key="6">
    <source>
        <dbReference type="PROSITE" id="PS50261"/>
    </source>
</evidence>
<dbReference type="Pfam" id="PF00002">
    <property type="entry name" value="7tm_2"/>
    <property type="match status" value="1"/>
</dbReference>
<dbReference type="AlphaFoldDB" id="H2Y2S6"/>
<dbReference type="InterPro" id="IPR017981">
    <property type="entry name" value="GPCR_2-like_7TM"/>
</dbReference>
<dbReference type="GeneTree" id="ENSGT00890000139676"/>
<accession>H2Y2S6</accession>
<dbReference type="InParanoid" id="H2Y2S6"/>
<comment type="subcellular location">
    <subcellularLocation>
        <location evidence="1">Membrane</location>
        <topology evidence="1">Multi-pass membrane protein</topology>
    </subcellularLocation>
</comment>
<keyword evidence="4 5" id="KW-0472">Membrane</keyword>
<feature type="transmembrane region" description="Helical" evidence="5">
    <location>
        <begin position="106"/>
        <end position="129"/>
    </location>
</feature>